<name>A0A0D3I6F5_EMIH1</name>
<evidence type="ECO:0000256" key="6">
    <source>
        <dbReference type="SAM" id="Phobius"/>
    </source>
</evidence>
<evidence type="ECO:0000313" key="8">
    <source>
        <dbReference type="Proteomes" id="UP000013827"/>
    </source>
</evidence>
<keyword evidence="8" id="KW-1185">Reference proteome</keyword>
<dbReference type="GeneID" id="17252991"/>
<keyword evidence="2" id="KW-0813">Transport</keyword>
<evidence type="ECO:0000256" key="4">
    <source>
        <dbReference type="ARBA" id="ARBA00022989"/>
    </source>
</evidence>
<dbReference type="KEGG" id="ehx:EMIHUDRAFT_258719"/>
<evidence type="ECO:0000313" key="7">
    <source>
        <dbReference type="EnsemblProtists" id="EOD06840"/>
    </source>
</evidence>
<dbReference type="AlphaFoldDB" id="A0A0D3I6F5"/>
<dbReference type="PaxDb" id="2903-EOD06840"/>
<keyword evidence="3 6" id="KW-0812">Transmembrane</keyword>
<dbReference type="RefSeq" id="XP_005759269.1">
    <property type="nucleotide sequence ID" value="XM_005759212.1"/>
</dbReference>
<feature type="transmembrane region" description="Helical" evidence="6">
    <location>
        <begin position="108"/>
        <end position="127"/>
    </location>
</feature>
<comment type="subcellular location">
    <subcellularLocation>
        <location evidence="1">Membrane</location>
        <topology evidence="1">Multi-pass membrane protein</topology>
    </subcellularLocation>
</comment>
<dbReference type="PANTHER" id="PTHR23511">
    <property type="entry name" value="SYNAPTIC VESICLE GLYCOPROTEIN 2"/>
    <property type="match status" value="1"/>
</dbReference>
<keyword evidence="5 6" id="KW-0472">Membrane</keyword>
<evidence type="ECO:0000256" key="5">
    <source>
        <dbReference type="ARBA" id="ARBA00023136"/>
    </source>
</evidence>
<dbReference type="SUPFAM" id="SSF103473">
    <property type="entry name" value="MFS general substrate transporter"/>
    <property type="match status" value="1"/>
</dbReference>
<evidence type="ECO:0000256" key="3">
    <source>
        <dbReference type="ARBA" id="ARBA00022692"/>
    </source>
</evidence>
<organism evidence="7 8">
    <name type="scientific">Emiliania huxleyi (strain CCMP1516)</name>
    <dbReference type="NCBI Taxonomy" id="280463"/>
    <lineage>
        <taxon>Eukaryota</taxon>
        <taxon>Haptista</taxon>
        <taxon>Haptophyta</taxon>
        <taxon>Prymnesiophyceae</taxon>
        <taxon>Isochrysidales</taxon>
        <taxon>Noelaerhabdaceae</taxon>
        <taxon>Emiliania</taxon>
    </lineage>
</organism>
<dbReference type="PANTHER" id="PTHR23511:SF34">
    <property type="entry name" value="SYNAPTIC VESICLE GLYCOPROTEIN 2"/>
    <property type="match status" value="1"/>
</dbReference>
<keyword evidence="4 6" id="KW-1133">Transmembrane helix</keyword>
<dbReference type="HOGENOM" id="CLU_1646892_0_0_1"/>
<reference evidence="8" key="1">
    <citation type="journal article" date="2013" name="Nature">
        <title>Pan genome of the phytoplankton Emiliania underpins its global distribution.</title>
        <authorList>
            <person name="Read B.A."/>
            <person name="Kegel J."/>
            <person name="Klute M.J."/>
            <person name="Kuo A."/>
            <person name="Lefebvre S.C."/>
            <person name="Maumus F."/>
            <person name="Mayer C."/>
            <person name="Miller J."/>
            <person name="Monier A."/>
            <person name="Salamov A."/>
            <person name="Young J."/>
            <person name="Aguilar M."/>
            <person name="Claverie J.M."/>
            <person name="Frickenhaus S."/>
            <person name="Gonzalez K."/>
            <person name="Herman E.K."/>
            <person name="Lin Y.C."/>
            <person name="Napier J."/>
            <person name="Ogata H."/>
            <person name="Sarno A.F."/>
            <person name="Shmutz J."/>
            <person name="Schroeder D."/>
            <person name="de Vargas C."/>
            <person name="Verret F."/>
            <person name="von Dassow P."/>
            <person name="Valentin K."/>
            <person name="Van de Peer Y."/>
            <person name="Wheeler G."/>
            <person name="Dacks J.B."/>
            <person name="Delwiche C.F."/>
            <person name="Dyhrman S.T."/>
            <person name="Glockner G."/>
            <person name="John U."/>
            <person name="Richards T."/>
            <person name="Worden A.Z."/>
            <person name="Zhang X."/>
            <person name="Grigoriev I.V."/>
            <person name="Allen A.E."/>
            <person name="Bidle K."/>
            <person name="Borodovsky M."/>
            <person name="Bowler C."/>
            <person name="Brownlee C."/>
            <person name="Cock J.M."/>
            <person name="Elias M."/>
            <person name="Gladyshev V.N."/>
            <person name="Groth M."/>
            <person name="Guda C."/>
            <person name="Hadaegh A."/>
            <person name="Iglesias-Rodriguez M.D."/>
            <person name="Jenkins J."/>
            <person name="Jones B.M."/>
            <person name="Lawson T."/>
            <person name="Leese F."/>
            <person name="Lindquist E."/>
            <person name="Lobanov A."/>
            <person name="Lomsadze A."/>
            <person name="Malik S.B."/>
            <person name="Marsh M.E."/>
            <person name="Mackinder L."/>
            <person name="Mock T."/>
            <person name="Mueller-Roeber B."/>
            <person name="Pagarete A."/>
            <person name="Parker M."/>
            <person name="Probert I."/>
            <person name="Quesneville H."/>
            <person name="Raines C."/>
            <person name="Rensing S.A."/>
            <person name="Riano-Pachon D.M."/>
            <person name="Richier S."/>
            <person name="Rokitta S."/>
            <person name="Shiraiwa Y."/>
            <person name="Soanes D.M."/>
            <person name="van der Giezen M."/>
            <person name="Wahlund T.M."/>
            <person name="Williams B."/>
            <person name="Wilson W."/>
            <person name="Wolfe G."/>
            <person name="Wurch L.L."/>
        </authorList>
    </citation>
    <scope>NUCLEOTIDE SEQUENCE</scope>
</reference>
<sequence length="161" mass="17320">MAGLAGELPPGAGGCLSAWREAMCEAGGRGNAYDTRSQERLLRTAGEALEEPLSVDECLERAGGWGAYQRSLMLTLGTSTAACAVHMLQPIFLAPLLDWPLTPVQRGLVSSAFFAGYAVGVFGWAWLSDRRGRRRGRQYAHLSFPPRHATTKVEPPPLPPG</sequence>
<dbReference type="GO" id="GO:0016020">
    <property type="term" value="C:membrane"/>
    <property type="evidence" value="ECO:0007669"/>
    <property type="project" value="UniProtKB-SubCell"/>
</dbReference>
<accession>A0A0D3I6F5</accession>
<dbReference type="EnsemblProtists" id="EOD06840">
    <property type="protein sequence ID" value="EOD06840"/>
    <property type="gene ID" value="EMIHUDRAFT_258719"/>
</dbReference>
<proteinExistence type="predicted"/>
<dbReference type="InterPro" id="IPR036259">
    <property type="entry name" value="MFS_trans_sf"/>
</dbReference>
<evidence type="ECO:0000256" key="1">
    <source>
        <dbReference type="ARBA" id="ARBA00004141"/>
    </source>
</evidence>
<evidence type="ECO:0008006" key="9">
    <source>
        <dbReference type="Google" id="ProtNLM"/>
    </source>
</evidence>
<reference evidence="7" key="2">
    <citation type="submission" date="2024-10" db="UniProtKB">
        <authorList>
            <consortium name="EnsemblProtists"/>
        </authorList>
    </citation>
    <scope>IDENTIFICATION</scope>
</reference>
<feature type="transmembrane region" description="Helical" evidence="6">
    <location>
        <begin position="71"/>
        <end position="88"/>
    </location>
</feature>
<dbReference type="Proteomes" id="UP000013827">
    <property type="component" value="Unassembled WGS sequence"/>
</dbReference>
<protein>
    <recommendedName>
        <fullName evidence="9">Major facilitator superfamily (MFS) profile domain-containing protein</fullName>
    </recommendedName>
</protein>
<dbReference type="Gene3D" id="1.20.1250.20">
    <property type="entry name" value="MFS general substrate transporter like domains"/>
    <property type="match status" value="1"/>
</dbReference>
<evidence type="ECO:0000256" key="2">
    <source>
        <dbReference type="ARBA" id="ARBA00022448"/>
    </source>
</evidence>